<proteinExistence type="predicted"/>
<accession>M5GD88</accession>
<dbReference type="RefSeq" id="XP_040633554.1">
    <property type="nucleotide sequence ID" value="XM_040767789.1"/>
</dbReference>
<organism evidence="1 2">
    <name type="scientific">Dacryopinax primogenitus (strain DJM 731)</name>
    <name type="common">Brown rot fungus</name>
    <dbReference type="NCBI Taxonomy" id="1858805"/>
    <lineage>
        <taxon>Eukaryota</taxon>
        <taxon>Fungi</taxon>
        <taxon>Dikarya</taxon>
        <taxon>Basidiomycota</taxon>
        <taxon>Agaricomycotina</taxon>
        <taxon>Dacrymycetes</taxon>
        <taxon>Dacrymycetales</taxon>
        <taxon>Dacrymycetaceae</taxon>
        <taxon>Dacryopinax</taxon>
    </lineage>
</organism>
<dbReference type="HOGENOM" id="CLU_2432825_0_0_1"/>
<evidence type="ECO:0000313" key="1">
    <source>
        <dbReference type="EMBL" id="EJU06660.1"/>
    </source>
</evidence>
<dbReference type="EMBL" id="JH795855">
    <property type="protein sequence ID" value="EJU06660.1"/>
    <property type="molecule type" value="Genomic_DNA"/>
</dbReference>
<gene>
    <name evidence="1" type="ORF">DACRYDRAFT_103607</name>
</gene>
<dbReference type="STRING" id="1858805.M5GD88"/>
<dbReference type="Proteomes" id="UP000030653">
    <property type="component" value="Unassembled WGS sequence"/>
</dbReference>
<dbReference type="GeneID" id="63682851"/>
<reference evidence="1 2" key="1">
    <citation type="journal article" date="2012" name="Science">
        <title>The Paleozoic origin of enzymatic lignin decomposition reconstructed from 31 fungal genomes.</title>
        <authorList>
            <person name="Floudas D."/>
            <person name="Binder M."/>
            <person name="Riley R."/>
            <person name="Barry K."/>
            <person name="Blanchette R.A."/>
            <person name="Henrissat B."/>
            <person name="Martinez A.T."/>
            <person name="Otillar R."/>
            <person name="Spatafora J.W."/>
            <person name="Yadav J.S."/>
            <person name="Aerts A."/>
            <person name="Benoit I."/>
            <person name="Boyd A."/>
            <person name="Carlson A."/>
            <person name="Copeland A."/>
            <person name="Coutinho P.M."/>
            <person name="de Vries R.P."/>
            <person name="Ferreira P."/>
            <person name="Findley K."/>
            <person name="Foster B."/>
            <person name="Gaskell J."/>
            <person name="Glotzer D."/>
            <person name="Gorecki P."/>
            <person name="Heitman J."/>
            <person name="Hesse C."/>
            <person name="Hori C."/>
            <person name="Igarashi K."/>
            <person name="Jurgens J.A."/>
            <person name="Kallen N."/>
            <person name="Kersten P."/>
            <person name="Kohler A."/>
            <person name="Kuees U."/>
            <person name="Kumar T.K.A."/>
            <person name="Kuo A."/>
            <person name="LaButti K."/>
            <person name="Larrondo L.F."/>
            <person name="Lindquist E."/>
            <person name="Ling A."/>
            <person name="Lombard V."/>
            <person name="Lucas S."/>
            <person name="Lundell T."/>
            <person name="Martin R."/>
            <person name="McLaughlin D.J."/>
            <person name="Morgenstern I."/>
            <person name="Morin E."/>
            <person name="Murat C."/>
            <person name="Nagy L.G."/>
            <person name="Nolan M."/>
            <person name="Ohm R.A."/>
            <person name="Patyshakuliyeva A."/>
            <person name="Rokas A."/>
            <person name="Ruiz-Duenas F.J."/>
            <person name="Sabat G."/>
            <person name="Salamov A."/>
            <person name="Samejima M."/>
            <person name="Schmutz J."/>
            <person name="Slot J.C."/>
            <person name="St John F."/>
            <person name="Stenlid J."/>
            <person name="Sun H."/>
            <person name="Sun S."/>
            <person name="Syed K."/>
            <person name="Tsang A."/>
            <person name="Wiebenga A."/>
            <person name="Young D."/>
            <person name="Pisabarro A."/>
            <person name="Eastwood D.C."/>
            <person name="Martin F."/>
            <person name="Cullen D."/>
            <person name="Grigoriev I.V."/>
            <person name="Hibbett D.S."/>
        </authorList>
    </citation>
    <scope>NUCLEOTIDE SEQUENCE [LARGE SCALE GENOMIC DNA]</scope>
    <source>
        <strain evidence="1 2">DJM-731 SS1</strain>
    </source>
</reference>
<evidence type="ECO:0000313" key="2">
    <source>
        <dbReference type="Proteomes" id="UP000030653"/>
    </source>
</evidence>
<dbReference type="AlphaFoldDB" id="M5GD88"/>
<feature type="non-terminal residue" evidence="1">
    <location>
        <position position="1"/>
    </location>
</feature>
<name>M5GD88_DACPD</name>
<protein>
    <submittedName>
        <fullName evidence="1">Uncharacterized protein</fullName>
    </submittedName>
</protein>
<sequence>MPIIEEISKGPEVGTIDAFDEAIELLSKDLPIPTEFMADDVPTDPEKVAKLKEWKNATEMHLYKLQEYLRTKPELELEQRTRVVISAGLLRGEDSFSTSTMQL</sequence>
<keyword evidence="2" id="KW-1185">Reference proteome</keyword>